<dbReference type="InterPro" id="IPR015495">
    <property type="entry name" value="Myb_TF_plants"/>
</dbReference>
<evidence type="ECO:0000313" key="8">
    <source>
        <dbReference type="EMBL" id="KAG5596986.1"/>
    </source>
</evidence>
<dbReference type="AlphaFoldDB" id="A0A9J5YA40"/>
<dbReference type="GO" id="GO:0010597">
    <property type="term" value="P:green leaf volatile biosynthetic process"/>
    <property type="evidence" value="ECO:0007669"/>
    <property type="project" value="UniProtKB-ARBA"/>
</dbReference>
<keyword evidence="2" id="KW-0677">Repeat</keyword>
<evidence type="ECO:0000256" key="3">
    <source>
        <dbReference type="ARBA" id="ARBA00023125"/>
    </source>
</evidence>
<feature type="domain" description="Myb-like" evidence="6">
    <location>
        <begin position="9"/>
        <end position="61"/>
    </location>
</feature>
<feature type="domain" description="HTH myb-type" evidence="7">
    <location>
        <begin position="246"/>
        <end position="300"/>
    </location>
</feature>
<dbReference type="InterPro" id="IPR001005">
    <property type="entry name" value="SANT/Myb"/>
</dbReference>
<evidence type="ECO:0000259" key="6">
    <source>
        <dbReference type="PROSITE" id="PS50090"/>
    </source>
</evidence>
<organism evidence="8 9">
    <name type="scientific">Solanum commersonii</name>
    <name type="common">Commerson's wild potato</name>
    <name type="synonym">Commerson's nightshade</name>
    <dbReference type="NCBI Taxonomy" id="4109"/>
    <lineage>
        <taxon>Eukaryota</taxon>
        <taxon>Viridiplantae</taxon>
        <taxon>Streptophyta</taxon>
        <taxon>Embryophyta</taxon>
        <taxon>Tracheophyta</taxon>
        <taxon>Spermatophyta</taxon>
        <taxon>Magnoliopsida</taxon>
        <taxon>eudicotyledons</taxon>
        <taxon>Gunneridae</taxon>
        <taxon>Pentapetalae</taxon>
        <taxon>asterids</taxon>
        <taxon>lamiids</taxon>
        <taxon>Solanales</taxon>
        <taxon>Solanaceae</taxon>
        <taxon>Solanoideae</taxon>
        <taxon>Solaneae</taxon>
        <taxon>Solanum</taxon>
    </lineage>
</organism>
<dbReference type="InterPro" id="IPR017930">
    <property type="entry name" value="Myb_dom"/>
</dbReference>
<dbReference type="OrthoDB" id="2143914at2759"/>
<sequence>MVRTPCYDENGRKKGTWTLEEDKKLAAYITKYGSWNWRQLPKYAGLARCGKSCRLRWINHLKPNVKRGNYTKEEDEIILKLHAQLGNKWSAIAIHLPGRSDNEIKNHWHTALKKRTDSSSEGSKKCNNKNSGSNIKRKSSVENQNASANNNTHENIVLESSDWSPKESSSEELSSYQHDQHKLPLEEISSGSFWTEPFEVDSFINSKIDFVAPSSDYYGLMCPPSPYIGLMRCGKSCRLRWMNYLRPGLKKGNYSHEEEELIIKLHNELGNRWSAIAAKLPGRSDNDVKNHWHAHLKKRLRLTNTYSSTSEQFTHESSQFDSQSCEHDEDGYNLSNTINGMDWIEENNNHIKTMEQLSSINTVEQSLPNNSQTETFDFNFWSEPLFDDFWTQSFFLQ</sequence>
<dbReference type="CDD" id="cd00167">
    <property type="entry name" value="SANT"/>
    <property type="match status" value="3"/>
</dbReference>
<keyword evidence="4" id="KW-0539">Nucleus</keyword>
<protein>
    <submittedName>
        <fullName evidence="8">Uncharacterized protein</fullName>
    </submittedName>
</protein>
<gene>
    <name evidence="8" type="ORF">H5410_038218</name>
</gene>
<evidence type="ECO:0000256" key="4">
    <source>
        <dbReference type="ARBA" id="ARBA00023242"/>
    </source>
</evidence>
<feature type="region of interest" description="Disordered" evidence="5">
    <location>
        <begin position="113"/>
        <end position="178"/>
    </location>
</feature>
<dbReference type="PROSITE" id="PS51294">
    <property type="entry name" value="HTH_MYB"/>
    <property type="match status" value="3"/>
</dbReference>
<accession>A0A9J5YA40</accession>
<feature type="compositionally biased region" description="Polar residues" evidence="5">
    <location>
        <begin position="141"/>
        <end position="154"/>
    </location>
</feature>
<proteinExistence type="predicted"/>
<evidence type="ECO:0000313" key="9">
    <source>
        <dbReference type="Proteomes" id="UP000824120"/>
    </source>
</evidence>
<dbReference type="InterPro" id="IPR009057">
    <property type="entry name" value="Homeodomain-like_sf"/>
</dbReference>
<keyword evidence="9" id="KW-1185">Reference proteome</keyword>
<dbReference type="Pfam" id="PF00249">
    <property type="entry name" value="Myb_DNA-binding"/>
    <property type="match status" value="3"/>
</dbReference>
<dbReference type="SMART" id="SM00717">
    <property type="entry name" value="SANT"/>
    <property type="match status" value="3"/>
</dbReference>
<feature type="compositionally biased region" description="Basic and acidic residues" evidence="5">
    <location>
        <begin position="114"/>
        <end position="124"/>
    </location>
</feature>
<keyword evidence="3" id="KW-0238">DNA-binding</keyword>
<dbReference type="PANTHER" id="PTHR10641:SF1295">
    <property type="entry name" value="MYB DOMAIN CLASS TRANSCRIPTION FACTOR"/>
    <property type="match status" value="1"/>
</dbReference>
<dbReference type="GO" id="GO:0005634">
    <property type="term" value="C:nucleus"/>
    <property type="evidence" value="ECO:0007669"/>
    <property type="project" value="UniProtKB-SubCell"/>
</dbReference>
<feature type="domain" description="HTH myb-type" evidence="7">
    <location>
        <begin position="9"/>
        <end position="61"/>
    </location>
</feature>
<evidence type="ECO:0000256" key="1">
    <source>
        <dbReference type="ARBA" id="ARBA00004123"/>
    </source>
</evidence>
<evidence type="ECO:0000256" key="2">
    <source>
        <dbReference type="ARBA" id="ARBA00022737"/>
    </source>
</evidence>
<dbReference type="Proteomes" id="UP000824120">
    <property type="component" value="Chromosome 7"/>
</dbReference>
<comment type="caution">
    <text evidence="8">The sequence shown here is derived from an EMBL/GenBank/DDBJ whole genome shotgun (WGS) entry which is preliminary data.</text>
</comment>
<dbReference type="EMBL" id="JACXVP010000007">
    <property type="protein sequence ID" value="KAG5596986.1"/>
    <property type="molecule type" value="Genomic_DNA"/>
</dbReference>
<dbReference type="SUPFAM" id="SSF46689">
    <property type="entry name" value="Homeodomain-like"/>
    <property type="match status" value="2"/>
</dbReference>
<feature type="domain" description="Myb-like" evidence="6">
    <location>
        <begin position="246"/>
        <end position="296"/>
    </location>
</feature>
<evidence type="ECO:0000259" key="7">
    <source>
        <dbReference type="PROSITE" id="PS51294"/>
    </source>
</evidence>
<dbReference type="FunFam" id="1.10.10.60:FF:000001">
    <property type="entry name" value="MYB-related transcription factor"/>
    <property type="match status" value="1"/>
</dbReference>
<name>A0A9J5YA40_SOLCO</name>
<dbReference type="Gene3D" id="1.10.10.60">
    <property type="entry name" value="Homeodomain-like"/>
    <property type="match status" value="4"/>
</dbReference>
<comment type="subcellular location">
    <subcellularLocation>
        <location evidence="1">Nucleus</location>
    </subcellularLocation>
</comment>
<dbReference type="GO" id="GO:0000976">
    <property type="term" value="F:transcription cis-regulatory region binding"/>
    <property type="evidence" value="ECO:0007669"/>
    <property type="project" value="UniProtKB-ARBA"/>
</dbReference>
<dbReference type="PANTHER" id="PTHR10641">
    <property type="entry name" value="MYB FAMILY TRANSCRIPTION FACTOR"/>
    <property type="match status" value="1"/>
</dbReference>
<dbReference type="PROSITE" id="PS50090">
    <property type="entry name" value="MYB_LIKE"/>
    <property type="match status" value="3"/>
</dbReference>
<feature type="domain" description="HTH myb-type" evidence="7">
    <location>
        <begin position="62"/>
        <end position="116"/>
    </location>
</feature>
<feature type="domain" description="Myb-like" evidence="6">
    <location>
        <begin position="62"/>
        <end position="112"/>
    </location>
</feature>
<evidence type="ECO:0000256" key="5">
    <source>
        <dbReference type="SAM" id="MobiDB-lite"/>
    </source>
</evidence>
<reference evidence="8 9" key="1">
    <citation type="submission" date="2020-09" db="EMBL/GenBank/DDBJ databases">
        <title>De no assembly of potato wild relative species, Solanum commersonii.</title>
        <authorList>
            <person name="Cho K."/>
        </authorList>
    </citation>
    <scope>NUCLEOTIDE SEQUENCE [LARGE SCALE GENOMIC DNA]</scope>
    <source>
        <strain evidence="8">LZ3.2</strain>
        <tissue evidence="8">Leaf</tissue>
    </source>
</reference>